<organism evidence="1 2">
    <name type="scientific">Elysia crispata</name>
    <name type="common">lettuce slug</name>
    <dbReference type="NCBI Taxonomy" id="231223"/>
    <lineage>
        <taxon>Eukaryota</taxon>
        <taxon>Metazoa</taxon>
        <taxon>Spiralia</taxon>
        <taxon>Lophotrochozoa</taxon>
        <taxon>Mollusca</taxon>
        <taxon>Gastropoda</taxon>
        <taxon>Heterobranchia</taxon>
        <taxon>Euthyneura</taxon>
        <taxon>Panpulmonata</taxon>
        <taxon>Sacoglossa</taxon>
        <taxon>Placobranchoidea</taxon>
        <taxon>Plakobranchidae</taxon>
        <taxon>Elysia</taxon>
    </lineage>
</organism>
<sequence>MANSGITRLCQEQSRDLPEKIISRTKNYRACIKVVIILLNLPSSSFDRTWYYLGLTEFDSIFSPKGLHDVSTPPPRPVNLARYCRPCPPCPGRRLV</sequence>
<keyword evidence="2" id="KW-1185">Reference proteome</keyword>
<gene>
    <name evidence="1" type="ORF">RRG08_042672</name>
</gene>
<name>A0AAE1CK50_9GAST</name>
<protein>
    <submittedName>
        <fullName evidence="1">Uncharacterized protein</fullName>
    </submittedName>
</protein>
<dbReference type="AlphaFoldDB" id="A0AAE1CK50"/>
<evidence type="ECO:0000313" key="2">
    <source>
        <dbReference type="Proteomes" id="UP001283361"/>
    </source>
</evidence>
<evidence type="ECO:0000313" key="1">
    <source>
        <dbReference type="EMBL" id="KAK3702684.1"/>
    </source>
</evidence>
<comment type="caution">
    <text evidence="1">The sequence shown here is derived from an EMBL/GenBank/DDBJ whole genome shotgun (WGS) entry which is preliminary data.</text>
</comment>
<dbReference type="Proteomes" id="UP001283361">
    <property type="component" value="Unassembled WGS sequence"/>
</dbReference>
<accession>A0AAE1CK50</accession>
<proteinExistence type="predicted"/>
<dbReference type="EMBL" id="JAWDGP010007852">
    <property type="protein sequence ID" value="KAK3702684.1"/>
    <property type="molecule type" value="Genomic_DNA"/>
</dbReference>
<reference evidence="1" key="1">
    <citation type="journal article" date="2023" name="G3 (Bethesda)">
        <title>A reference genome for the long-term kleptoplast-retaining sea slug Elysia crispata morphotype clarki.</title>
        <authorList>
            <person name="Eastman K.E."/>
            <person name="Pendleton A.L."/>
            <person name="Shaikh M.A."/>
            <person name="Suttiyut T."/>
            <person name="Ogas R."/>
            <person name="Tomko P."/>
            <person name="Gavelis G."/>
            <person name="Widhalm J.R."/>
            <person name="Wisecaver J.H."/>
        </authorList>
    </citation>
    <scope>NUCLEOTIDE SEQUENCE</scope>
    <source>
        <strain evidence="1">ECLA1</strain>
    </source>
</reference>